<reference evidence="5" key="4">
    <citation type="submission" date="2015-04" db="EMBL/GenBank/DDBJ databases">
        <title>Maintaining two mating types: Structure of the mating type locus and its role in heterokaryosis in Podospora anserina.</title>
        <authorList>
            <person name="Grognet P."/>
            <person name="Bidard F."/>
            <person name="Kuchly C."/>
            <person name="Chan Ho Tong L."/>
            <person name="Coppin E."/>
            <person name="Ait Benkhali J."/>
            <person name="Couloux A."/>
            <person name="Wincker P."/>
            <person name="Debuchy R."/>
            <person name="Silar P."/>
        </authorList>
    </citation>
    <scope>NUCLEOTIDE SEQUENCE</scope>
</reference>
<keyword evidence="6" id="KW-1185">Reference proteome</keyword>
<reference evidence="6" key="3">
    <citation type="journal article" date="2014" name="Genetics">
        <title>Maintaining two mating types: Structure of the mating type locus and its role in heterokaryosis in Podospora anserina.</title>
        <authorList>
            <person name="Grognet P."/>
            <person name="Bidard F."/>
            <person name="Kuchly C."/>
            <person name="Tong L.C.H."/>
            <person name="Coppin E."/>
            <person name="Benkhali J.A."/>
            <person name="Couloux A."/>
            <person name="Wincker P."/>
            <person name="Debuchy R."/>
            <person name="Silar P."/>
        </authorList>
    </citation>
    <scope>GENOME REANNOTATION</scope>
    <source>
        <strain evidence="6">S / ATCC MYA-4624 / DSM 980 / FGSC 10383</strain>
    </source>
</reference>
<evidence type="ECO:0000313" key="5">
    <source>
        <dbReference type="EMBL" id="CDP24550.1"/>
    </source>
</evidence>
<keyword evidence="2" id="KW-0732">Signal</keyword>
<dbReference type="KEGG" id="pan:PODANSg3496"/>
<evidence type="ECO:0000256" key="2">
    <source>
        <dbReference type="SAM" id="SignalP"/>
    </source>
</evidence>
<dbReference type="GO" id="GO:0002100">
    <property type="term" value="P:tRNA wobble adenosine to inosine editing"/>
    <property type="evidence" value="ECO:0007669"/>
    <property type="project" value="TreeGrafter"/>
</dbReference>
<evidence type="ECO:0000313" key="6">
    <source>
        <dbReference type="Proteomes" id="UP000001197"/>
    </source>
</evidence>
<dbReference type="InterPro" id="IPR016193">
    <property type="entry name" value="Cytidine_deaminase-like"/>
</dbReference>
<dbReference type="Proteomes" id="UP000001197">
    <property type="component" value="Chromosome 1"/>
</dbReference>
<feature type="region of interest" description="Disordered" evidence="1">
    <location>
        <begin position="21"/>
        <end position="45"/>
    </location>
</feature>
<reference evidence="4" key="2">
    <citation type="submission" date="2008-07" db="EMBL/GenBank/DDBJ databases">
        <authorList>
            <person name="Genoscope - CEA"/>
        </authorList>
    </citation>
    <scope>NUCLEOTIDE SEQUENCE</scope>
    <source>
        <strain evidence="4">S mat+</strain>
    </source>
</reference>
<dbReference type="CDD" id="cd01285">
    <property type="entry name" value="nucleoside_deaminase"/>
    <property type="match status" value="1"/>
</dbReference>
<evidence type="ECO:0000313" key="4">
    <source>
        <dbReference type="EMBL" id="CAP67134.1"/>
    </source>
</evidence>
<sequence length="243" mass="25894">MKSFSIASLPLVISLTTSCTHSPADSPSISPVPRNKPPKYHTTSPKIPLSVRKHWIHQANTLALFPYPCPFAAFGTVIVNHTLDNPQGTLICTGANQNSLAGNPTLHGEMAAINNCSSIFVSSAYNMTPAESLAAFKDLSLYTNAESCPMCAAAVRWAGFREYVYGVSIKELIELGWGQLDIGSEEVIGSGVGMRDQDPEVVLGGVGSEESKVLFGWQFAGGDCPSGCERGERSDGCLPVELE</sequence>
<dbReference type="VEuPathDB" id="FungiDB:PODANS_1_21500"/>
<dbReference type="OrthoDB" id="408702at2759"/>
<dbReference type="eggNOG" id="ENOG502S2HJ">
    <property type="taxonomic scope" value="Eukaryota"/>
</dbReference>
<proteinExistence type="predicted"/>
<dbReference type="PANTHER" id="PTHR11079">
    <property type="entry name" value="CYTOSINE DEAMINASE FAMILY MEMBER"/>
    <property type="match status" value="1"/>
</dbReference>
<dbReference type="InterPro" id="IPR002125">
    <property type="entry name" value="CMP_dCMP_dom"/>
</dbReference>
<dbReference type="GeneID" id="6190933"/>
<reference evidence="4 6" key="1">
    <citation type="journal article" date="2008" name="Genome Biol.">
        <title>The genome sequence of the model ascomycete fungus Podospora anserina.</title>
        <authorList>
            <person name="Espagne E."/>
            <person name="Lespinet O."/>
            <person name="Malagnac F."/>
            <person name="Da Silva C."/>
            <person name="Jaillon O."/>
            <person name="Porcel B.M."/>
            <person name="Couloux A."/>
            <person name="Aury J.-M."/>
            <person name="Segurens B."/>
            <person name="Poulain J."/>
            <person name="Anthouard V."/>
            <person name="Grossetete S."/>
            <person name="Khalili H."/>
            <person name="Coppin E."/>
            <person name="Dequard-Chablat M."/>
            <person name="Picard M."/>
            <person name="Contamine V."/>
            <person name="Arnaise S."/>
            <person name="Bourdais A."/>
            <person name="Berteaux-Lecellier V."/>
            <person name="Gautheret D."/>
            <person name="de Vries R.P."/>
            <person name="Battaglia E."/>
            <person name="Coutinho P.M."/>
            <person name="Danchin E.G.J."/>
            <person name="Henrissat B."/>
            <person name="El Khoury R."/>
            <person name="Sainsard-Chanet A."/>
            <person name="Boivin A."/>
            <person name="Pinan-Lucarre B."/>
            <person name="Sellem C.H."/>
            <person name="Debuchy R."/>
            <person name="Wincker P."/>
            <person name="Weissenbach J."/>
            <person name="Silar P."/>
        </authorList>
    </citation>
    <scope>NUCLEOTIDE SEQUENCE [LARGE SCALE GENOMIC DNA]</scope>
    <source>
        <strain evidence="6">S / ATCC MYA-4624 / DSM 980 / FGSC 10383</strain>
        <strain evidence="4">S mat+</strain>
    </source>
</reference>
<dbReference type="PANTHER" id="PTHR11079:SF203">
    <property type="entry name" value="CMP_DCMP-TYPE DEAMINASE DOMAIN-CONTAINING PROTEIN"/>
    <property type="match status" value="1"/>
</dbReference>
<evidence type="ECO:0000259" key="3">
    <source>
        <dbReference type="PROSITE" id="PS51747"/>
    </source>
</evidence>
<dbReference type="SUPFAM" id="SSF53927">
    <property type="entry name" value="Cytidine deaminase-like"/>
    <property type="match status" value="1"/>
</dbReference>
<dbReference type="PROSITE" id="PS51747">
    <property type="entry name" value="CYT_DCMP_DEAMINASES_2"/>
    <property type="match status" value="1"/>
</dbReference>
<protein>
    <submittedName>
        <fullName evidence="4">Podospora anserina S mat+ genomic DNA chromosome 1, supercontig 6</fullName>
    </submittedName>
</protein>
<feature type="signal peptide" evidence="2">
    <location>
        <begin position="1"/>
        <end position="19"/>
    </location>
</feature>
<accession>B2ARW4</accession>
<dbReference type="AlphaFoldDB" id="B2ARW4"/>
<dbReference type="STRING" id="515849.B2ARW4"/>
<dbReference type="GO" id="GO:0052717">
    <property type="term" value="F:tRNA-specific adenosine-34 deaminase activity"/>
    <property type="evidence" value="ECO:0007669"/>
    <property type="project" value="TreeGrafter"/>
</dbReference>
<dbReference type="HOGENOM" id="CLU_025810_0_0_1"/>
<dbReference type="Pfam" id="PF00383">
    <property type="entry name" value="dCMP_cyt_deam_1"/>
    <property type="match status" value="1"/>
</dbReference>
<dbReference type="RefSeq" id="XP_001906466.1">
    <property type="nucleotide sequence ID" value="XM_001906431.1"/>
</dbReference>
<name>B2ARW4_PODAN</name>
<evidence type="ECO:0000256" key="1">
    <source>
        <dbReference type="SAM" id="MobiDB-lite"/>
    </source>
</evidence>
<dbReference type="EMBL" id="CU633897">
    <property type="protein sequence ID" value="CAP67134.1"/>
    <property type="molecule type" value="Genomic_DNA"/>
</dbReference>
<organism evidence="4">
    <name type="scientific">Podospora anserina (strain S / ATCC MYA-4624 / DSM 980 / FGSC 10383)</name>
    <name type="common">Pleurage anserina</name>
    <dbReference type="NCBI Taxonomy" id="515849"/>
    <lineage>
        <taxon>Eukaryota</taxon>
        <taxon>Fungi</taxon>
        <taxon>Dikarya</taxon>
        <taxon>Ascomycota</taxon>
        <taxon>Pezizomycotina</taxon>
        <taxon>Sordariomycetes</taxon>
        <taxon>Sordariomycetidae</taxon>
        <taxon>Sordariales</taxon>
        <taxon>Podosporaceae</taxon>
        <taxon>Podospora</taxon>
        <taxon>Podospora anserina</taxon>
    </lineage>
</organism>
<dbReference type="EMBL" id="FO904936">
    <property type="protein sequence ID" value="CDP24550.1"/>
    <property type="molecule type" value="Genomic_DNA"/>
</dbReference>
<gene>
    <name evidence="4" type="ORF">PODANS_1_21500</name>
</gene>
<dbReference type="Gene3D" id="3.40.140.10">
    <property type="entry name" value="Cytidine Deaminase, domain 2"/>
    <property type="match status" value="1"/>
</dbReference>
<feature type="chain" id="PRO_5007638946" evidence="2">
    <location>
        <begin position="20"/>
        <end position="243"/>
    </location>
</feature>
<dbReference type="PROSITE" id="PS51257">
    <property type="entry name" value="PROKAR_LIPOPROTEIN"/>
    <property type="match status" value="1"/>
</dbReference>
<feature type="domain" description="CMP/dCMP-type deaminase" evidence="3">
    <location>
        <begin position="50"/>
        <end position="180"/>
    </location>
</feature>